<evidence type="ECO:0000256" key="1">
    <source>
        <dbReference type="ARBA" id="ARBA00022505"/>
    </source>
</evidence>
<keyword evidence="1" id="KW-0500">Molybdenum</keyword>
<reference evidence="3" key="1">
    <citation type="submission" date="2016-07" db="EMBL/GenBank/DDBJ databases">
        <authorList>
            <person name="Florea S."/>
            <person name="Webb J.S."/>
            <person name="Jaromczyk J."/>
            <person name="Schardl C.L."/>
        </authorList>
    </citation>
    <scope>NUCLEOTIDE SEQUENCE [LARGE SCALE GENOMIC DNA]</scope>
    <source>
        <strain evidence="3">MIT 01-6242</strain>
    </source>
</reference>
<organism evidence="2 3">
    <name type="scientific">Helicobacter enhydrae</name>
    <dbReference type="NCBI Taxonomy" id="222136"/>
    <lineage>
        <taxon>Bacteria</taxon>
        <taxon>Pseudomonadati</taxon>
        <taxon>Campylobacterota</taxon>
        <taxon>Epsilonproteobacteria</taxon>
        <taxon>Campylobacterales</taxon>
        <taxon>Helicobacteraceae</taxon>
        <taxon>Helicobacter</taxon>
    </lineage>
</organism>
<dbReference type="InterPro" id="IPR019546">
    <property type="entry name" value="TAT_signal_bac_arc"/>
</dbReference>
<dbReference type="AlphaFoldDB" id="A0A1B1U529"/>
<name>A0A1B1U529_9HELI</name>
<evidence type="ECO:0008006" key="4">
    <source>
        <dbReference type="Google" id="ProtNLM"/>
    </source>
</evidence>
<evidence type="ECO:0000313" key="2">
    <source>
        <dbReference type="EMBL" id="ANV97873.1"/>
    </source>
</evidence>
<dbReference type="PROSITE" id="PS51318">
    <property type="entry name" value="TAT"/>
    <property type="match status" value="1"/>
</dbReference>
<dbReference type="KEGG" id="het:BBW65_03220"/>
<protein>
    <recommendedName>
        <fullName evidence="4">Tat pathway signal protein</fullName>
    </recommendedName>
</protein>
<sequence>METNQFSQEKSRRDFLKNAGKTSAVIAVGGLALAGCANDKPRSQSGFATSTHKKKEVLYRSTKNWNSYYASAK</sequence>
<dbReference type="EMBL" id="CP016503">
    <property type="protein sequence ID" value="ANV97873.1"/>
    <property type="molecule type" value="Genomic_DNA"/>
</dbReference>
<gene>
    <name evidence="2" type="ORF">BBW65_03220</name>
</gene>
<evidence type="ECO:0000313" key="3">
    <source>
        <dbReference type="Proteomes" id="UP000092884"/>
    </source>
</evidence>
<dbReference type="RefSeq" id="WP_066339629.1">
    <property type="nucleotide sequence ID" value="NZ_CP016503.1"/>
</dbReference>
<accession>A0A1B1U529</accession>
<dbReference type="Proteomes" id="UP000092884">
    <property type="component" value="Chromosome"/>
</dbReference>
<dbReference type="NCBIfam" id="TIGR01409">
    <property type="entry name" value="TAT_signal_seq"/>
    <property type="match status" value="1"/>
</dbReference>
<proteinExistence type="predicted"/>
<dbReference type="OrthoDB" id="5373165at2"/>
<dbReference type="STRING" id="222136.BBW65_03220"/>
<dbReference type="InterPro" id="IPR006311">
    <property type="entry name" value="TAT_signal"/>
</dbReference>
<keyword evidence="3" id="KW-1185">Reference proteome</keyword>